<protein>
    <recommendedName>
        <fullName evidence="4">Retrotransposon gag domain-containing protein</fullName>
    </recommendedName>
</protein>
<dbReference type="AlphaFoldDB" id="A0A8X7TRI6"/>
<name>A0A8X7TRI6_BRACI</name>
<accession>A0A8X7TRI6</accession>
<evidence type="ECO:0000256" key="1">
    <source>
        <dbReference type="SAM" id="MobiDB-lite"/>
    </source>
</evidence>
<dbReference type="OrthoDB" id="1749511at2759"/>
<dbReference type="EMBL" id="JAAMPC010000017">
    <property type="protein sequence ID" value="KAG2249561.1"/>
    <property type="molecule type" value="Genomic_DNA"/>
</dbReference>
<comment type="caution">
    <text evidence="2">The sequence shown here is derived from an EMBL/GenBank/DDBJ whole genome shotgun (WGS) entry which is preliminary data.</text>
</comment>
<evidence type="ECO:0000313" key="3">
    <source>
        <dbReference type="Proteomes" id="UP000886595"/>
    </source>
</evidence>
<feature type="region of interest" description="Disordered" evidence="1">
    <location>
        <begin position="63"/>
        <end position="83"/>
    </location>
</feature>
<sequence length="216" mass="24953">MAPAKKNDQKITELADRVDERIDAIEKEVGKISSLERCMENLMMEMKQMTDEFGKIHLGLTEVTEQTKEKDRREEGPLSSGLISHPAGVFNAPVYQGEGSGKSVEGGPRYTGEARFMGESRLEGDSFTAQQPPWRVPEDKNFSLSRRMEIPLFDGTEAESWVLRIDQYFEIGDFTEEDKMRAVRLCFTGEALSWYRWERNRNPFECWEQIKSRILK</sequence>
<keyword evidence="3" id="KW-1185">Reference proteome</keyword>
<gene>
    <name evidence="2" type="ORF">Bca52824_089189</name>
</gene>
<reference evidence="2 3" key="1">
    <citation type="submission" date="2020-02" db="EMBL/GenBank/DDBJ databases">
        <authorList>
            <person name="Ma Q."/>
            <person name="Huang Y."/>
            <person name="Song X."/>
            <person name="Pei D."/>
        </authorList>
    </citation>
    <scope>NUCLEOTIDE SEQUENCE [LARGE SCALE GENOMIC DNA]</scope>
    <source>
        <strain evidence="2">Sxm20200214</strain>
        <tissue evidence="2">Leaf</tissue>
    </source>
</reference>
<dbReference type="Proteomes" id="UP000886595">
    <property type="component" value="Unassembled WGS sequence"/>
</dbReference>
<evidence type="ECO:0008006" key="4">
    <source>
        <dbReference type="Google" id="ProtNLM"/>
    </source>
</evidence>
<organism evidence="2 3">
    <name type="scientific">Brassica carinata</name>
    <name type="common">Ethiopian mustard</name>
    <name type="synonym">Abyssinian cabbage</name>
    <dbReference type="NCBI Taxonomy" id="52824"/>
    <lineage>
        <taxon>Eukaryota</taxon>
        <taxon>Viridiplantae</taxon>
        <taxon>Streptophyta</taxon>
        <taxon>Embryophyta</taxon>
        <taxon>Tracheophyta</taxon>
        <taxon>Spermatophyta</taxon>
        <taxon>Magnoliopsida</taxon>
        <taxon>eudicotyledons</taxon>
        <taxon>Gunneridae</taxon>
        <taxon>Pentapetalae</taxon>
        <taxon>rosids</taxon>
        <taxon>malvids</taxon>
        <taxon>Brassicales</taxon>
        <taxon>Brassicaceae</taxon>
        <taxon>Brassiceae</taxon>
        <taxon>Brassica</taxon>
    </lineage>
</organism>
<proteinExistence type="predicted"/>
<evidence type="ECO:0000313" key="2">
    <source>
        <dbReference type="EMBL" id="KAG2249561.1"/>
    </source>
</evidence>
<feature type="compositionally biased region" description="Basic and acidic residues" evidence="1">
    <location>
        <begin position="65"/>
        <end position="76"/>
    </location>
</feature>